<dbReference type="EMBL" id="BJYZ01000013">
    <property type="protein sequence ID" value="GEO38890.1"/>
    <property type="molecule type" value="Genomic_DNA"/>
</dbReference>
<dbReference type="SUPFAM" id="SSF48600">
    <property type="entry name" value="Chorismate mutase II"/>
    <property type="match status" value="1"/>
</dbReference>
<dbReference type="GO" id="GO:0046417">
    <property type="term" value="P:chorismate metabolic process"/>
    <property type="evidence" value="ECO:0007669"/>
    <property type="project" value="InterPro"/>
</dbReference>
<dbReference type="Proteomes" id="UP000321523">
    <property type="component" value="Unassembled WGS sequence"/>
</dbReference>
<dbReference type="Pfam" id="PF01817">
    <property type="entry name" value="CM_2"/>
    <property type="match status" value="1"/>
</dbReference>
<name>A0A512DRQ1_9PROT</name>
<reference evidence="3 4" key="1">
    <citation type="submission" date="2019-07" db="EMBL/GenBank/DDBJ databases">
        <title>Whole genome shotgun sequence of Skermanella aerolata NBRC 106429.</title>
        <authorList>
            <person name="Hosoyama A."/>
            <person name="Uohara A."/>
            <person name="Ohji S."/>
            <person name="Ichikawa N."/>
        </authorList>
    </citation>
    <scope>NUCLEOTIDE SEQUENCE [LARGE SCALE GENOMIC DNA]</scope>
    <source>
        <strain evidence="3 4">NBRC 106429</strain>
    </source>
</reference>
<accession>A0A512DRQ1</accession>
<dbReference type="InterPro" id="IPR036979">
    <property type="entry name" value="CM_dom_sf"/>
</dbReference>
<dbReference type="AlphaFoldDB" id="A0A512DRQ1"/>
<dbReference type="PROSITE" id="PS51168">
    <property type="entry name" value="CHORISMATE_MUT_2"/>
    <property type="match status" value="1"/>
</dbReference>
<evidence type="ECO:0000313" key="4">
    <source>
        <dbReference type="Proteomes" id="UP000321523"/>
    </source>
</evidence>
<evidence type="ECO:0000313" key="3">
    <source>
        <dbReference type="EMBL" id="GEO38890.1"/>
    </source>
</evidence>
<feature type="domain" description="Chorismate mutase" evidence="2">
    <location>
        <begin position="1"/>
        <end position="81"/>
    </location>
</feature>
<proteinExistence type="predicted"/>
<dbReference type="InterPro" id="IPR036263">
    <property type="entry name" value="Chorismate_II_sf"/>
</dbReference>
<dbReference type="InterPro" id="IPR002701">
    <property type="entry name" value="CM_II_prokaryot"/>
</dbReference>
<sequence>MRREIDEIDDAIHDLLMRRAQVVEQIGIAKRPDNQIFRPGREAIILRRLAARHTGAFPIAVVVRIWREMIAAFSRLQGPYAITVYAPEDKRGFWDIARDHYGSVIPMTAVNTPAAAIRTVADGTATVGVVPMPEEDDHEPWWRHLMNEDVKTPRIVARLPFCGRGNARGENHDALAVALIQHEGTGDDRTLLGVELSEDVSRGRLKDALEAAGLTVVNFRSWTGREAGGGPPLHLVEVADYVASTDPRLSAFKSKVGDIVLRATPIGGYAMPLGLNPDVKKV</sequence>
<gene>
    <name evidence="3" type="ORF">SAE02_30380</name>
</gene>
<dbReference type="SMART" id="SM00830">
    <property type="entry name" value="CM_2"/>
    <property type="match status" value="1"/>
</dbReference>
<comment type="caution">
    <text evidence="3">The sequence shown here is derived from an EMBL/GenBank/DDBJ whole genome shotgun (WGS) entry which is preliminary data.</text>
</comment>
<organism evidence="3 4">
    <name type="scientific">Skermanella aerolata</name>
    <dbReference type="NCBI Taxonomy" id="393310"/>
    <lineage>
        <taxon>Bacteria</taxon>
        <taxon>Pseudomonadati</taxon>
        <taxon>Pseudomonadota</taxon>
        <taxon>Alphaproteobacteria</taxon>
        <taxon>Rhodospirillales</taxon>
        <taxon>Azospirillaceae</taxon>
        <taxon>Skermanella</taxon>
    </lineage>
</organism>
<keyword evidence="4" id="KW-1185">Reference proteome</keyword>
<evidence type="ECO:0000256" key="1">
    <source>
        <dbReference type="ARBA" id="ARBA00012404"/>
    </source>
</evidence>
<protein>
    <recommendedName>
        <fullName evidence="1">chorismate mutase</fullName>
        <ecNumber evidence="1">5.4.99.5</ecNumber>
    </recommendedName>
</protein>
<dbReference type="GO" id="GO:0004106">
    <property type="term" value="F:chorismate mutase activity"/>
    <property type="evidence" value="ECO:0007669"/>
    <property type="project" value="UniProtKB-EC"/>
</dbReference>
<dbReference type="EC" id="5.4.99.5" evidence="1"/>
<dbReference type="Gene3D" id="1.20.59.10">
    <property type="entry name" value="Chorismate mutase"/>
    <property type="match status" value="1"/>
</dbReference>
<evidence type="ECO:0000259" key="2">
    <source>
        <dbReference type="PROSITE" id="PS51168"/>
    </source>
</evidence>